<evidence type="ECO:0000256" key="4">
    <source>
        <dbReference type="ARBA" id="ARBA00023125"/>
    </source>
</evidence>
<dbReference type="InterPro" id="IPR052360">
    <property type="entry name" value="Transcr_Regulatory_Proteins"/>
</dbReference>
<dbReference type="InterPro" id="IPR021858">
    <property type="entry name" value="Fun_TF"/>
</dbReference>
<name>A0A6A6C7H1_ZASCE</name>
<evidence type="ECO:0000313" key="8">
    <source>
        <dbReference type="Proteomes" id="UP000799537"/>
    </source>
</evidence>
<dbReference type="PANTHER" id="PTHR36206:SF12">
    <property type="entry name" value="ASPERCRYPTIN BIOSYNTHESIS CLUSTER-SPECIFIC TRANSCRIPTION REGULATOR ATNN-RELATED"/>
    <property type="match status" value="1"/>
</dbReference>
<proteinExistence type="predicted"/>
<protein>
    <recommendedName>
        <fullName evidence="9">Transcription factor domain-containing protein</fullName>
    </recommendedName>
</protein>
<accession>A0A6A6C7H1</accession>
<dbReference type="AlphaFoldDB" id="A0A6A6C7H1"/>
<evidence type="ECO:0000256" key="2">
    <source>
        <dbReference type="ARBA" id="ARBA00022833"/>
    </source>
</evidence>
<dbReference type="OrthoDB" id="3598904at2759"/>
<dbReference type="GO" id="GO:0046872">
    <property type="term" value="F:metal ion binding"/>
    <property type="evidence" value="ECO:0007669"/>
    <property type="project" value="UniProtKB-KW"/>
</dbReference>
<keyword evidence="1" id="KW-0479">Metal-binding</keyword>
<keyword evidence="6" id="KW-0539">Nucleus</keyword>
<keyword evidence="8" id="KW-1185">Reference proteome</keyword>
<dbReference type="RefSeq" id="XP_033663933.1">
    <property type="nucleotide sequence ID" value="XM_033813712.1"/>
</dbReference>
<sequence length="508" mass="57988">MSTAECLAFDFFRLYTTHQLPGCSKWSHSWDKLVLENALREPAIRHAVVALASLHRAITIRQTGSSRVDLDQHELALAQYNKSITYIKTYIGALDSCSTYSQDNIEVILIVSLLFFCFELLYCNDAKAGNHLYTGLRILHERMQDSSKGDSLSHDIVVPVTPRDNIGILVRAFIELDYDGTVESPDMDQPYLTPLCLEEMPSAFASIDEAMVHLYALIARVWDSARETMRISKIDIGQRYDLEAMDPLIRSCLTAANLRRLDTTGHEAHKAKFMSTKQDLRKWMSAFATLQPPEHEDPTHAMARIHFFNVWLSVESHFDASESAIDRFHTQFEHLTKTCETYTQRFWSAEPHIPFDPKLPSSHTRPAFALGSGILECLYLIALKCRESSIRRRCIQLIRFSNFQGAFDAFYLAAMVEAVVDLEEERARRLLGVSEWDEFKDYEVPEEARILNVELDMGGDSDKHTFYKRDVGSFVYHIWADGLGSELERGEGVFVVERPLPSGLDLVR</sequence>
<evidence type="ECO:0000256" key="5">
    <source>
        <dbReference type="ARBA" id="ARBA00023163"/>
    </source>
</evidence>
<gene>
    <name evidence="7" type="ORF">M409DRAFT_57722</name>
</gene>
<organism evidence="7 8">
    <name type="scientific">Zasmidium cellare ATCC 36951</name>
    <dbReference type="NCBI Taxonomy" id="1080233"/>
    <lineage>
        <taxon>Eukaryota</taxon>
        <taxon>Fungi</taxon>
        <taxon>Dikarya</taxon>
        <taxon>Ascomycota</taxon>
        <taxon>Pezizomycotina</taxon>
        <taxon>Dothideomycetes</taxon>
        <taxon>Dothideomycetidae</taxon>
        <taxon>Mycosphaerellales</taxon>
        <taxon>Mycosphaerellaceae</taxon>
        <taxon>Zasmidium</taxon>
    </lineage>
</organism>
<dbReference type="EMBL" id="ML993610">
    <property type="protein sequence ID" value="KAF2163044.1"/>
    <property type="molecule type" value="Genomic_DNA"/>
</dbReference>
<evidence type="ECO:0008006" key="9">
    <source>
        <dbReference type="Google" id="ProtNLM"/>
    </source>
</evidence>
<dbReference type="Proteomes" id="UP000799537">
    <property type="component" value="Unassembled WGS sequence"/>
</dbReference>
<evidence type="ECO:0000256" key="3">
    <source>
        <dbReference type="ARBA" id="ARBA00023015"/>
    </source>
</evidence>
<evidence type="ECO:0000313" key="7">
    <source>
        <dbReference type="EMBL" id="KAF2163044.1"/>
    </source>
</evidence>
<keyword evidence="2" id="KW-0862">Zinc</keyword>
<dbReference type="GO" id="GO:0003677">
    <property type="term" value="F:DNA binding"/>
    <property type="evidence" value="ECO:0007669"/>
    <property type="project" value="UniProtKB-KW"/>
</dbReference>
<keyword evidence="4" id="KW-0238">DNA-binding</keyword>
<evidence type="ECO:0000256" key="6">
    <source>
        <dbReference type="ARBA" id="ARBA00023242"/>
    </source>
</evidence>
<evidence type="ECO:0000256" key="1">
    <source>
        <dbReference type="ARBA" id="ARBA00022723"/>
    </source>
</evidence>
<dbReference type="Pfam" id="PF11951">
    <property type="entry name" value="Fungal_trans_2"/>
    <property type="match status" value="1"/>
</dbReference>
<keyword evidence="3" id="KW-0805">Transcription regulation</keyword>
<dbReference type="GeneID" id="54566984"/>
<keyword evidence="5" id="KW-0804">Transcription</keyword>
<reference evidence="7" key="1">
    <citation type="journal article" date="2020" name="Stud. Mycol.">
        <title>101 Dothideomycetes genomes: a test case for predicting lifestyles and emergence of pathogens.</title>
        <authorList>
            <person name="Haridas S."/>
            <person name="Albert R."/>
            <person name="Binder M."/>
            <person name="Bloem J."/>
            <person name="Labutti K."/>
            <person name="Salamov A."/>
            <person name="Andreopoulos B."/>
            <person name="Baker S."/>
            <person name="Barry K."/>
            <person name="Bills G."/>
            <person name="Bluhm B."/>
            <person name="Cannon C."/>
            <person name="Castanera R."/>
            <person name="Culley D."/>
            <person name="Daum C."/>
            <person name="Ezra D."/>
            <person name="Gonzalez J."/>
            <person name="Henrissat B."/>
            <person name="Kuo A."/>
            <person name="Liang C."/>
            <person name="Lipzen A."/>
            <person name="Lutzoni F."/>
            <person name="Magnuson J."/>
            <person name="Mondo S."/>
            <person name="Nolan M."/>
            <person name="Ohm R."/>
            <person name="Pangilinan J."/>
            <person name="Park H.-J."/>
            <person name="Ramirez L."/>
            <person name="Alfaro M."/>
            <person name="Sun H."/>
            <person name="Tritt A."/>
            <person name="Yoshinaga Y."/>
            <person name="Zwiers L.-H."/>
            <person name="Turgeon B."/>
            <person name="Goodwin S."/>
            <person name="Spatafora J."/>
            <person name="Crous P."/>
            <person name="Grigoriev I."/>
        </authorList>
    </citation>
    <scope>NUCLEOTIDE SEQUENCE</scope>
    <source>
        <strain evidence="7">ATCC 36951</strain>
    </source>
</reference>
<dbReference type="PANTHER" id="PTHR36206">
    <property type="entry name" value="ASPERCRYPTIN BIOSYNTHESIS CLUSTER-SPECIFIC TRANSCRIPTION REGULATOR ATNN-RELATED"/>
    <property type="match status" value="1"/>
</dbReference>